<gene>
    <name evidence="2" type="ORF">ACG5V6_13750</name>
</gene>
<dbReference type="Proteomes" id="UP001607069">
    <property type="component" value="Unassembled WGS sequence"/>
</dbReference>
<evidence type="ECO:0000313" key="3">
    <source>
        <dbReference type="Proteomes" id="UP001607069"/>
    </source>
</evidence>
<sequence length="390" mass="42058">MSRTPRTAPTPAEHPEHPGRTPHAFRTGHNGRIRLAAAGCALLIAASAACQTPGRADTGTRVRQAVERLGEWETVSATVRVEASADEIHAFLRREHERGAGPAVSRTDALLLSRMETAFVFGSDGPLKDLGDKDRLDTAAAVNFGNRDVAAYKSVGADFYVRADWTRLAHETNRSRETVVRAAELARSADSLPPSLAAARDLLEGRWVQMDPEEFDHFARAVGGKYGERAQRLANSVDILQSARAQHHVIGAVRRALEDHAVLREAGRADGTERVRVTLPAREVADGLASALAPLEERFDGIGFSWLERAPDRRVTAELALRGGVLSGMTVDLARFTGQTGAGDVEEIPLTVSFAPGSAVPVKAPRGARWLDPQDVMAAVLYEELGSPRP</sequence>
<dbReference type="RefSeq" id="WP_279951705.1">
    <property type="nucleotide sequence ID" value="NZ_BAABEN010000047.1"/>
</dbReference>
<protein>
    <recommendedName>
        <fullName evidence="4">Lipoprotein</fullName>
    </recommendedName>
</protein>
<keyword evidence="3" id="KW-1185">Reference proteome</keyword>
<comment type="caution">
    <text evidence="2">The sequence shown here is derived from an EMBL/GenBank/DDBJ whole genome shotgun (WGS) entry which is preliminary data.</text>
</comment>
<accession>A0ABW7HUK8</accession>
<evidence type="ECO:0000256" key="1">
    <source>
        <dbReference type="SAM" id="MobiDB-lite"/>
    </source>
</evidence>
<reference evidence="2 3" key="1">
    <citation type="submission" date="2024-10" db="EMBL/GenBank/DDBJ databases">
        <authorList>
            <person name="Cho J.-C."/>
        </authorList>
    </citation>
    <scope>NUCLEOTIDE SEQUENCE [LARGE SCALE GENOMIC DNA]</scope>
    <source>
        <strain evidence="2 3">KCTC29696</strain>
    </source>
</reference>
<dbReference type="EMBL" id="JBIHMK010000045">
    <property type="protein sequence ID" value="MFH0249276.1"/>
    <property type="molecule type" value="Genomic_DNA"/>
</dbReference>
<feature type="region of interest" description="Disordered" evidence="1">
    <location>
        <begin position="1"/>
        <end position="27"/>
    </location>
</feature>
<evidence type="ECO:0008006" key="4">
    <source>
        <dbReference type="Google" id="ProtNLM"/>
    </source>
</evidence>
<organism evidence="2 3">
    <name type="scientific">Streptomyces chitinivorans</name>
    <dbReference type="NCBI Taxonomy" id="1257027"/>
    <lineage>
        <taxon>Bacteria</taxon>
        <taxon>Bacillati</taxon>
        <taxon>Actinomycetota</taxon>
        <taxon>Actinomycetes</taxon>
        <taxon>Kitasatosporales</taxon>
        <taxon>Streptomycetaceae</taxon>
        <taxon>Streptomyces</taxon>
    </lineage>
</organism>
<proteinExistence type="predicted"/>
<evidence type="ECO:0000313" key="2">
    <source>
        <dbReference type="EMBL" id="MFH0249276.1"/>
    </source>
</evidence>
<name>A0ABW7HUK8_9ACTN</name>